<reference evidence="2 4" key="1">
    <citation type="submission" date="2015-10" db="EMBL/GenBank/DDBJ databases">
        <title>The cercosporin biosynthetic gene cluster was horizontally transferred to several fungal lineages and shown to be expanded in Cercospora beticola based on microsynteny with recipient genomes.</title>
        <authorList>
            <person name="De Jonge R."/>
            <person name="Ebert M.K."/>
            <person name="Suttle J.C."/>
            <person name="Jurick Ii W.M."/>
            <person name="Secor G.A."/>
            <person name="Thomma B.P."/>
            <person name="Van De Peer Y."/>
            <person name="Bolton M.D."/>
        </authorList>
    </citation>
    <scope>NUCLEOTIDE SEQUENCE [LARGE SCALE GENOMIC DNA]</scope>
    <source>
        <strain evidence="2 4">09-40</strain>
    </source>
</reference>
<dbReference type="Proteomes" id="UP001302367">
    <property type="component" value="Chromosome 5"/>
</dbReference>
<evidence type="ECO:0000313" key="4">
    <source>
        <dbReference type="Proteomes" id="UP000230605"/>
    </source>
</evidence>
<feature type="domain" description="Tautomerase cis-CaaD-like" evidence="1">
    <location>
        <begin position="1"/>
        <end position="94"/>
    </location>
</feature>
<dbReference type="AlphaFoldDB" id="A0A2G5HBE0"/>
<keyword evidence="5" id="KW-1185">Reference proteome</keyword>
<name>A0A2G5HBE0_CERBT</name>
<sequence length="168" mass="18640">MPLYEIRHTTPLNAGQQDALAQGITKIHSTKFTTPKLFVNVLFTPFADKTYYAGGVPVKANHIIANVRSGPSRTKADWDSLSREIIAMWDDIVGKDGGDELRTFFVLGGMEGGYEAGFLIPEAGGDQKWMADNWSGFEEKARNGDREFRDLMAEIKERGLFKGEANGH</sequence>
<protein>
    <recommendedName>
        <fullName evidence="1">Tautomerase cis-CaaD-like domain-containing protein</fullName>
    </recommendedName>
</protein>
<proteinExistence type="predicted"/>
<dbReference type="Proteomes" id="UP000230605">
    <property type="component" value="Chromosome 5"/>
</dbReference>
<dbReference type="InterPro" id="IPR014347">
    <property type="entry name" value="Tautomerase/MIF_sf"/>
</dbReference>
<organism evidence="2 4">
    <name type="scientific">Cercospora beticola</name>
    <name type="common">Sugarbeet leaf spot fungus</name>
    <dbReference type="NCBI Taxonomy" id="122368"/>
    <lineage>
        <taxon>Eukaryota</taxon>
        <taxon>Fungi</taxon>
        <taxon>Dikarya</taxon>
        <taxon>Ascomycota</taxon>
        <taxon>Pezizomycotina</taxon>
        <taxon>Dothideomycetes</taxon>
        <taxon>Dothideomycetidae</taxon>
        <taxon>Mycosphaerellales</taxon>
        <taxon>Mycosphaerellaceae</taxon>
        <taxon>Cercospora</taxon>
    </lineage>
</organism>
<evidence type="ECO:0000313" key="5">
    <source>
        <dbReference type="Proteomes" id="UP001302367"/>
    </source>
</evidence>
<reference evidence="3 5" key="2">
    <citation type="submission" date="2023-09" db="EMBL/GenBank/DDBJ databases">
        <title>Complete-Gapless Cercospora beticola genome.</title>
        <authorList>
            <person name="Wyatt N.A."/>
            <person name="Spanner R.E."/>
            <person name="Bolton M.D."/>
        </authorList>
    </citation>
    <scope>NUCLEOTIDE SEQUENCE [LARGE SCALE GENOMIC DNA]</scope>
    <source>
        <strain evidence="3">Cb09-40</strain>
    </source>
</reference>
<dbReference type="OrthoDB" id="9981319at2759"/>
<evidence type="ECO:0000313" key="2">
    <source>
        <dbReference type="EMBL" id="PIA89562.1"/>
    </source>
</evidence>
<dbReference type="Gene3D" id="3.30.429.10">
    <property type="entry name" value="Macrophage Migration Inhibitory Factor"/>
    <property type="match status" value="1"/>
</dbReference>
<dbReference type="InterPro" id="IPR028116">
    <property type="entry name" value="Cis-CaaD-like"/>
</dbReference>
<dbReference type="EMBL" id="LKMD01000108">
    <property type="protein sequence ID" value="PIA89562.1"/>
    <property type="molecule type" value="Genomic_DNA"/>
</dbReference>
<dbReference type="EMBL" id="CP134188">
    <property type="protein sequence ID" value="WPB02716.1"/>
    <property type="molecule type" value="Genomic_DNA"/>
</dbReference>
<accession>A0A2G5HBE0</accession>
<evidence type="ECO:0000259" key="1">
    <source>
        <dbReference type="Pfam" id="PF14832"/>
    </source>
</evidence>
<gene>
    <name evidence="2" type="ORF">CB0940_06801</name>
    <name evidence="3" type="ORF">RHO25_007352</name>
</gene>
<evidence type="ECO:0000313" key="3">
    <source>
        <dbReference type="EMBL" id="WPB02716.1"/>
    </source>
</evidence>
<dbReference type="Pfam" id="PF14832">
    <property type="entry name" value="Tautomerase_3"/>
    <property type="match status" value="1"/>
</dbReference>